<evidence type="ECO:0000256" key="2">
    <source>
        <dbReference type="ARBA" id="ARBA00023002"/>
    </source>
</evidence>
<dbReference type="NCBIfam" id="TIGR01780">
    <property type="entry name" value="SSADH"/>
    <property type="match status" value="1"/>
</dbReference>
<dbReference type="InterPro" id="IPR015590">
    <property type="entry name" value="Aldehyde_DH_dom"/>
</dbReference>
<organism evidence="6 7">
    <name type="scientific">Thioclava indica</name>
    <dbReference type="NCBI Taxonomy" id="1353528"/>
    <lineage>
        <taxon>Bacteria</taxon>
        <taxon>Pseudomonadati</taxon>
        <taxon>Pseudomonadota</taxon>
        <taxon>Alphaproteobacteria</taxon>
        <taxon>Rhodobacterales</taxon>
        <taxon>Paracoccaceae</taxon>
        <taxon>Thioclava</taxon>
    </lineage>
</organism>
<comment type="caution">
    <text evidence="6">The sequence shown here is derived from an EMBL/GenBank/DDBJ whole genome shotgun (WGS) entry which is preliminary data.</text>
</comment>
<gene>
    <name evidence="6" type="primary">gabD</name>
    <name evidence="6" type="ORF">DT23_02580</name>
</gene>
<keyword evidence="2 4" id="KW-0560">Oxidoreductase</keyword>
<feature type="active site" evidence="3">
    <location>
        <position position="255"/>
    </location>
</feature>
<dbReference type="InterPro" id="IPR010102">
    <property type="entry name" value="Succ_semiAld_DH"/>
</dbReference>
<dbReference type="Gene3D" id="3.40.605.10">
    <property type="entry name" value="Aldehyde Dehydrogenase, Chain A, domain 1"/>
    <property type="match status" value="1"/>
</dbReference>
<comment type="similarity">
    <text evidence="1 4">Belongs to the aldehyde dehydrogenase family.</text>
</comment>
<dbReference type="InterPro" id="IPR016161">
    <property type="entry name" value="Ald_DH/histidinol_DH"/>
</dbReference>
<dbReference type="SUPFAM" id="SSF53720">
    <property type="entry name" value="ALDH-like"/>
    <property type="match status" value="1"/>
</dbReference>
<keyword evidence="7" id="KW-1185">Reference proteome</keyword>
<dbReference type="Proteomes" id="UP000027471">
    <property type="component" value="Unassembled WGS sequence"/>
</dbReference>
<sequence length="484" mass="51104">MVKLKDPSLLETRAYVNGKWIGGGTTFTVNDPASGNEVAKVADLDVAATRAAIEAAYAAKPAWAALTGKERSIYLRKWFDLMIENADDLAAILTAEMGKPLAEAKGEILYGASFIEWFAEEAKRIYGDVIPGHQRDKRIVVLKQPVGVVGSITPWNFPNAMIARKVAPALAVGCTFVGRPSELTPLSALAMAVLAERAGIPAGVMNIIPGTDAAGMGAELCANPKVAKITFTGSTRVGKILMKQGADTVKKISLELGGNAPFIVFNDADLDAAVEGALIAKFRNNGQTCVCANRIYVQSGVYEAFAEKLAAKVGALKLGNGFDAGVTTGPLINEAALTKVEDHIADATGNGAQIATGGHRSNLGRTFFEPTILTGVTQAMKVAREETFGPLAPLVKFEDEAEAIAMANDTEFGLAGYFYSRDLARVWRVAEAMETGIVGVNTGIISTEVAPFGGIKQSGQGREGSKYGTDDFVEIKYMCLGGIE</sequence>
<accession>A0A074JWX0</accession>
<dbReference type="PROSITE" id="PS00070">
    <property type="entry name" value="ALDEHYDE_DEHYDR_CYS"/>
    <property type="match status" value="1"/>
</dbReference>
<proteinExistence type="inferred from homology"/>
<evidence type="ECO:0000256" key="4">
    <source>
        <dbReference type="RuleBase" id="RU003345"/>
    </source>
</evidence>
<evidence type="ECO:0000256" key="3">
    <source>
        <dbReference type="PROSITE-ProRule" id="PRU10007"/>
    </source>
</evidence>
<evidence type="ECO:0000259" key="5">
    <source>
        <dbReference type="Pfam" id="PF00171"/>
    </source>
</evidence>
<dbReference type="EMBL" id="AUNB01000018">
    <property type="protein sequence ID" value="KEO60390.1"/>
    <property type="molecule type" value="Genomic_DNA"/>
</dbReference>
<dbReference type="GO" id="GO:0009450">
    <property type="term" value="P:gamma-aminobutyric acid catabolic process"/>
    <property type="evidence" value="ECO:0007669"/>
    <property type="project" value="InterPro"/>
</dbReference>
<evidence type="ECO:0000313" key="6">
    <source>
        <dbReference type="EMBL" id="KEO60390.1"/>
    </source>
</evidence>
<dbReference type="PANTHER" id="PTHR43353:SF5">
    <property type="entry name" value="SUCCINATE-SEMIALDEHYDE DEHYDROGENASE, MITOCHONDRIAL"/>
    <property type="match status" value="1"/>
</dbReference>
<dbReference type="InterPro" id="IPR016163">
    <property type="entry name" value="Ald_DH_C"/>
</dbReference>
<dbReference type="InterPro" id="IPR029510">
    <property type="entry name" value="Ald_DH_CS_GLU"/>
</dbReference>
<dbReference type="InterPro" id="IPR050740">
    <property type="entry name" value="Aldehyde_DH_Superfamily"/>
</dbReference>
<dbReference type="GO" id="GO:0005829">
    <property type="term" value="C:cytosol"/>
    <property type="evidence" value="ECO:0007669"/>
    <property type="project" value="TreeGrafter"/>
</dbReference>
<dbReference type="EC" id="1.2.1.16" evidence="6"/>
<dbReference type="PROSITE" id="PS00687">
    <property type="entry name" value="ALDEHYDE_DEHYDR_GLU"/>
    <property type="match status" value="1"/>
</dbReference>
<dbReference type="FunFam" id="3.40.309.10:FF:000004">
    <property type="entry name" value="Succinate-semialdehyde dehydrogenase I"/>
    <property type="match status" value="1"/>
</dbReference>
<dbReference type="Gene3D" id="3.40.309.10">
    <property type="entry name" value="Aldehyde Dehydrogenase, Chain A, domain 2"/>
    <property type="match status" value="1"/>
</dbReference>
<dbReference type="RefSeq" id="WP_038129527.1">
    <property type="nucleotide sequence ID" value="NZ_AUNB01000018.1"/>
</dbReference>
<dbReference type="GO" id="GO:0004777">
    <property type="term" value="F:succinate-semialdehyde dehydrogenase (NAD+) activity"/>
    <property type="evidence" value="ECO:0007669"/>
    <property type="project" value="TreeGrafter"/>
</dbReference>
<dbReference type="Pfam" id="PF00171">
    <property type="entry name" value="Aldedh"/>
    <property type="match status" value="1"/>
</dbReference>
<dbReference type="OrthoDB" id="9812625at2"/>
<dbReference type="AlphaFoldDB" id="A0A074JWX0"/>
<dbReference type="CDD" id="cd07103">
    <property type="entry name" value="ALDH_F5_SSADH_GabD"/>
    <property type="match status" value="1"/>
</dbReference>
<dbReference type="PANTHER" id="PTHR43353">
    <property type="entry name" value="SUCCINATE-SEMIALDEHYDE DEHYDROGENASE, MITOCHONDRIAL"/>
    <property type="match status" value="1"/>
</dbReference>
<evidence type="ECO:0000256" key="1">
    <source>
        <dbReference type="ARBA" id="ARBA00009986"/>
    </source>
</evidence>
<dbReference type="STRING" id="1353528.DT23_02580"/>
<name>A0A074JWX0_9RHOB</name>
<feature type="domain" description="Aldehyde dehydrogenase" evidence="5">
    <location>
        <begin position="25"/>
        <end position="477"/>
    </location>
</feature>
<protein>
    <submittedName>
        <fullName evidence="6">Succinate-semialdehyde dehdyrogenase</fullName>
        <ecNumber evidence="6">1.2.1.16</ecNumber>
    </submittedName>
</protein>
<dbReference type="FunFam" id="3.40.605.10:FF:000005">
    <property type="entry name" value="Succinate-semialdehyde dehydrogenase I"/>
    <property type="match status" value="1"/>
</dbReference>
<dbReference type="eggNOG" id="COG1012">
    <property type="taxonomic scope" value="Bacteria"/>
</dbReference>
<dbReference type="InterPro" id="IPR016162">
    <property type="entry name" value="Ald_DH_N"/>
</dbReference>
<dbReference type="InterPro" id="IPR016160">
    <property type="entry name" value="Ald_DH_CS_CYS"/>
</dbReference>
<reference evidence="6 7" key="1">
    <citation type="journal article" date="2015" name="Antonie Van Leeuwenhoek">
        <title>Thioclava indica sp. nov., isolated from surface seawater of the Indian Ocean.</title>
        <authorList>
            <person name="Liu Y."/>
            <person name="Lai Q."/>
            <person name="Du J."/>
            <person name="Xu H."/>
            <person name="Jiang L."/>
            <person name="Shao Z."/>
        </authorList>
    </citation>
    <scope>NUCLEOTIDE SEQUENCE [LARGE SCALE GENOMIC DNA]</scope>
    <source>
        <strain evidence="6 7">DT23-4</strain>
    </source>
</reference>
<evidence type="ECO:0000313" key="7">
    <source>
        <dbReference type="Proteomes" id="UP000027471"/>
    </source>
</evidence>